<gene>
    <name evidence="1" type="primary">pyrR_1</name>
    <name evidence="1" type="ORF">FVB9532_01302</name>
</gene>
<dbReference type="Proteomes" id="UP000356253">
    <property type="component" value="Unassembled WGS sequence"/>
</dbReference>
<name>A0AC61Y6A2_9FLAO</name>
<protein>
    <submittedName>
        <fullName evidence="1">Bifunctional protein PyrR</fullName>
    </submittedName>
</protein>
<reference evidence="1" key="1">
    <citation type="submission" date="2019-09" db="EMBL/GenBank/DDBJ databases">
        <authorList>
            <person name="Rodrigo-Torres L."/>
            <person name="Arahal R. D."/>
            <person name="Lucena T."/>
        </authorList>
    </citation>
    <scope>NUCLEOTIDE SEQUENCE</scope>
    <source>
        <strain evidence="1">ISS653</strain>
    </source>
</reference>
<evidence type="ECO:0000313" key="1">
    <source>
        <dbReference type="EMBL" id="VVV00041.1"/>
    </source>
</evidence>
<dbReference type="EMBL" id="CABVMM010000004">
    <property type="protein sequence ID" value="VVV00041.1"/>
    <property type="molecule type" value="Genomic_DNA"/>
</dbReference>
<keyword evidence="2" id="KW-1185">Reference proteome</keyword>
<organism evidence="1 2">
    <name type="scientific">Mesonia oceanica</name>
    <dbReference type="NCBI Taxonomy" id="2687242"/>
    <lineage>
        <taxon>Bacteria</taxon>
        <taxon>Pseudomonadati</taxon>
        <taxon>Bacteroidota</taxon>
        <taxon>Flavobacteriia</taxon>
        <taxon>Flavobacteriales</taxon>
        <taxon>Flavobacteriaceae</taxon>
        <taxon>Mesonia</taxon>
    </lineage>
</organism>
<accession>A0AC61Y6A2</accession>
<evidence type="ECO:0000313" key="2">
    <source>
        <dbReference type="Proteomes" id="UP000356253"/>
    </source>
</evidence>
<sequence length="167" mass="18479">MTAKKTLILNHQQIEHKIKRMAYQVYESNVNETEIIIAGIAKNGFVLAEKLAAALQNISDLKIELCEVKLDKKNPLAGANTSLTPDDYKNKSIILVDDVLNSGSTLIYGVKHFLEVPLKKFQTAVLVDRSHKKFPVKADVKGISLSTSLNETVKVSFGKNSKAELLE</sequence>
<proteinExistence type="predicted"/>
<comment type="caution">
    <text evidence="1">The sequence shown here is derived from an EMBL/GenBank/DDBJ whole genome shotgun (WGS) entry which is preliminary data.</text>
</comment>